<proteinExistence type="predicted"/>
<dbReference type="STRING" id="1079.BVIR_2048"/>
<sequence>MLTATGTLQGSGGVLSGPIDSVAASDRLTQPTLPTRDGVRITATEIRWAAMCADLASPLGGTPAALAFDSRPLPAFGPARTTTFQTLFAIVSAASATVFDARAPPAAG</sequence>
<keyword evidence="2" id="KW-1185">Reference proteome</keyword>
<accession>A0A0S4Q3C3</accession>
<gene>
    <name evidence="1" type="ORF">BVIRIDIS_14930</name>
</gene>
<dbReference type="Proteomes" id="UP000065734">
    <property type="component" value="Chromosome I"/>
</dbReference>
<evidence type="ECO:0000313" key="2">
    <source>
        <dbReference type="Proteomes" id="UP000065734"/>
    </source>
</evidence>
<dbReference type="EMBL" id="LN907867">
    <property type="protein sequence ID" value="CUU42481.1"/>
    <property type="molecule type" value="Genomic_DNA"/>
</dbReference>
<name>A0A0S4Q3C3_BLAVI</name>
<protein>
    <submittedName>
        <fullName evidence="1">Uncharacterized protein</fullName>
    </submittedName>
</protein>
<dbReference type="AlphaFoldDB" id="A0A0S4Q3C3"/>
<evidence type="ECO:0000313" key="1">
    <source>
        <dbReference type="EMBL" id="CUU42481.1"/>
    </source>
</evidence>
<reference evidence="2" key="1">
    <citation type="journal article" date="2016" name="Genome Announc.">
        <title>Revised genome sequence of the purple photosynthetic bacterium Blastochloris viridis.</title>
        <authorList>
            <person name="Liu L.N."/>
            <person name="Faulkner M."/>
            <person name="Liu X."/>
            <person name="Huang F."/>
            <person name="Darby A.C."/>
            <person name="Hall N."/>
        </authorList>
    </citation>
    <scope>NUCLEOTIDE SEQUENCE [LARGE SCALE GENOMIC DNA]</scope>
    <source>
        <strain evidence="2">ATCC 19567 / DSM 133 / F</strain>
    </source>
</reference>
<organism evidence="1 2">
    <name type="scientific">Blastochloris viridis</name>
    <name type="common">Rhodopseudomonas viridis</name>
    <dbReference type="NCBI Taxonomy" id="1079"/>
    <lineage>
        <taxon>Bacteria</taxon>
        <taxon>Pseudomonadati</taxon>
        <taxon>Pseudomonadota</taxon>
        <taxon>Alphaproteobacteria</taxon>
        <taxon>Hyphomicrobiales</taxon>
        <taxon>Blastochloridaceae</taxon>
        <taxon>Blastochloris</taxon>
    </lineage>
</organism>